<protein>
    <submittedName>
        <fullName evidence="2">Jg15148 protein</fullName>
    </submittedName>
</protein>
<feature type="transmembrane region" description="Helical" evidence="1">
    <location>
        <begin position="115"/>
        <end position="138"/>
    </location>
</feature>
<keyword evidence="1" id="KW-0812">Transmembrane</keyword>
<dbReference type="SUPFAM" id="SSF81321">
    <property type="entry name" value="Family A G protein-coupled receptor-like"/>
    <property type="match status" value="1"/>
</dbReference>
<feature type="transmembrane region" description="Helical" evidence="1">
    <location>
        <begin position="58"/>
        <end position="78"/>
    </location>
</feature>
<dbReference type="EMBL" id="CAKXAJ010025777">
    <property type="protein sequence ID" value="CAH2243846.1"/>
    <property type="molecule type" value="Genomic_DNA"/>
</dbReference>
<dbReference type="OrthoDB" id="5959154at2759"/>
<evidence type="ECO:0000313" key="2">
    <source>
        <dbReference type="EMBL" id="CAH2243846.1"/>
    </source>
</evidence>
<keyword evidence="3" id="KW-1185">Reference proteome</keyword>
<evidence type="ECO:0000313" key="3">
    <source>
        <dbReference type="Proteomes" id="UP000838756"/>
    </source>
</evidence>
<sequence length="210" mass="22894">MYNIPDATAELYNFSTTVGDMFNSTMPELLNDTFSSVVLNATDALHPPHRSSLGMLRILLKVAYAVGIIGNAAAILALRIGERRVRNRKHLLLLTSLAVNDLVALQVTYCMICGALLVSWLWAAVLTCAPVLGVGLYYDAAQQACRRYREATHGLDFGYAVFYVMFASQYSCGIVRRARALAETAELARMWCRGAAGSAGMRRAKGALHG</sequence>
<dbReference type="AlphaFoldDB" id="A0A8S4S2Z4"/>
<dbReference type="Proteomes" id="UP000838756">
    <property type="component" value="Unassembled WGS sequence"/>
</dbReference>
<proteinExistence type="predicted"/>
<keyword evidence="1" id="KW-1133">Transmembrane helix</keyword>
<name>A0A8S4S2Z4_9NEOP</name>
<accession>A0A8S4S2Z4</accession>
<reference evidence="2" key="1">
    <citation type="submission" date="2022-03" db="EMBL/GenBank/DDBJ databases">
        <authorList>
            <person name="Lindestad O."/>
        </authorList>
    </citation>
    <scope>NUCLEOTIDE SEQUENCE</scope>
</reference>
<comment type="caution">
    <text evidence="2">The sequence shown here is derived from an EMBL/GenBank/DDBJ whole genome shotgun (WGS) entry which is preliminary data.</text>
</comment>
<organism evidence="2 3">
    <name type="scientific">Pararge aegeria aegeria</name>
    <dbReference type="NCBI Taxonomy" id="348720"/>
    <lineage>
        <taxon>Eukaryota</taxon>
        <taxon>Metazoa</taxon>
        <taxon>Ecdysozoa</taxon>
        <taxon>Arthropoda</taxon>
        <taxon>Hexapoda</taxon>
        <taxon>Insecta</taxon>
        <taxon>Pterygota</taxon>
        <taxon>Neoptera</taxon>
        <taxon>Endopterygota</taxon>
        <taxon>Lepidoptera</taxon>
        <taxon>Glossata</taxon>
        <taxon>Ditrysia</taxon>
        <taxon>Papilionoidea</taxon>
        <taxon>Nymphalidae</taxon>
        <taxon>Satyrinae</taxon>
        <taxon>Satyrini</taxon>
        <taxon>Parargina</taxon>
        <taxon>Pararge</taxon>
    </lineage>
</organism>
<gene>
    <name evidence="2" type="primary">jg15148</name>
    <name evidence="2" type="ORF">PAEG_LOCUS19928</name>
</gene>
<keyword evidence="1" id="KW-0472">Membrane</keyword>
<evidence type="ECO:0000256" key="1">
    <source>
        <dbReference type="SAM" id="Phobius"/>
    </source>
</evidence>
<feature type="transmembrane region" description="Helical" evidence="1">
    <location>
        <begin position="90"/>
        <end position="109"/>
    </location>
</feature>